<dbReference type="Proteomes" id="UP000410492">
    <property type="component" value="Unassembled WGS sequence"/>
</dbReference>
<gene>
    <name evidence="2" type="ORF">CALMAC_LOCUS5602</name>
</gene>
<organism evidence="2 3">
    <name type="scientific">Callosobruchus maculatus</name>
    <name type="common">Southern cowpea weevil</name>
    <name type="synonym">Pulse bruchid</name>
    <dbReference type="NCBI Taxonomy" id="64391"/>
    <lineage>
        <taxon>Eukaryota</taxon>
        <taxon>Metazoa</taxon>
        <taxon>Ecdysozoa</taxon>
        <taxon>Arthropoda</taxon>
        <taxon>Hexapoda</taxon>
        <taxon>Insecta</taxon>
        <taxon>Pterygota</taxon>
        <taxon>Neoptera</taxon>
        <taxon>Endopterygota</taxon>
        <taxon>Coleoptera</taxon>
        <taxon>Polyphaga</taxon>
        <taxon>Cucujiformia</taxon>
        <taxon>Chrysomeloidea</taxon>
        <taxon>Chrysomelidae</taxon>
        <taxon>Bruchinae</taxon>
        <taxon>Bruchini</taxon>
        <taxon>Callosobruchus</taxon>
    </lineage>
</organism>
<feature type="region of interest" description="Disordered" evidence="1">
    <location>
        <begin position="1"/>
        <end position="21"/>
    </location>
</feature>
<dbReference type="AlphaFoldDB" id="A0A653C327"/>
<proteinExistence type="predicted"/>
<reference evidence="2 3" key="1">
    <citation type="submission" date="2019-01" db="EMBL/GenBank/DDBJ databases">
        <authorList>
            <person name="Sayadi A."/>
        </authorList>
    </citation>
    <scope>NUCLEOTIDE SEQUENCE [LARGE SCALE GENOMIC DNA]</scope>
</reference>
<evidence type="ECO:0000256" key="1">
    <source>
        <dbReference type="SAM" id="MobiDB-lite"/>
    </source>
</evidence>
<accession>A0A653C327</accession>
<evidence type="ECO:0000313" key="2">
    <source>
        <dbReference type="EMBL" id="VEN41948.1"/>
    </source>
</evidence>
<feature type="non-terminal residue" evidence="2">
    <location>
        <position position="1"/>
    </location>
</feature>
<sequence>HIIASVNMSEECKHSRRHNGR</sequence>
<dbReference type="EMBL" id="CAACVG010006816">
    <property type="protein sequence ID" value="VEN41948.1"/>
    <property type="molecule type" value="Genomic_DNA"/>
</dbReference>
<name>A0A653C327_CALMS</name>
<protein>
    <submittedName>
        <fullName evidence="2">Uncharacterized protein</fullName>
    </submittedName>
</protein>
<keyword evidence="3" id="KW-1185">Reference proteome</keyword>
<evidence type="ECO:0000313" key="3">
    <source>
        <dbReference type="Proteomes" id="UP000410492"/>
    </source>
</evidence>